<evidence type="ECO:0000259" key="6">
    <source>
        <dbReference type="Pfam" id="PF02163"/>
    </source>
</evidence>
<evidence type="ECO:0000256" key="3">
    <source>
        <dbReference type="ARBA" id="ARBA00022989"/>
    </source>
</evidence>
<dbReference type="InterPro" id="IPR052348">
    <property type="entry name" value="Metallopeptidase_M50B"/>
</dbReference>
<dbReference type="GO" id="GO:0016020">
    <property type="term" value="C:membrane"/>
    <property type="evidence" value="ECO:0007669"/>
    <property type="project" value="UniProtKB-SubCell"/>
</dbReference>
<evidence type="ECO:0000256" key="4">
    <source>
        <dbReference type="ARBA" id="ARBA00023136"/>
    </source>
</evidence>
<evidence type="ECO:0000313" key="8">
    <source>
        <dbReference type="Proteomes" id="UP000544742"/>
    </source>
</evidence>
<organism evidence="7 8">
    <name type="scientific">Methanothrix soehngenii</name>
    <name type="common">Methanosaeta concilii</name>
    <dbReference type="NCBI Taxonomy" id="2223"/>
    <lineage>
        <taxon>Archaea</taxon>
        <taxon>Methanobacteriati</taxon>
        <taxon>Methanobacteriota</taxon>
        <taxon>Stenosarchaea group</taxon>
        <taxon>Methanomicrobia</taxon>
        <taxon>Methanotrichales</taxon>
        <taxon>Methanotrichaceae</taxon>
        <taxon>Methanothrix</taxon>
    </lineage>
</organism>
<keyword evidence="2 5" id="KW-0812">Transmembrane</keyword>
<keyword evidence="7" id="KW-0378">Hydrolase</keyword>
<keyword evidence="4 5" id="KW-0472">Membrane</keyword>
<keyword evidence="7" id="KW-0645">Protease</keyword>
<evidence type="ECO:0000313" key="7">
    <source>
        <dbReference type="EMBL" id="NLJ21512.1"/>
    </source>
</evidence>
<feature type="domain" description="Peptidase M50" evidence="6">
    <location>
        <begin position="43"/>
        <end position="155"/>
    </location>
</feature>
<proteinExistence type="predicted"/>
<comment type="subcellular location">
    <subcellularLocation>
        <location evidence="1">Membrane</location>
        <topology evidence="1">Multi-pass membrane protein</topology>
    </subcellularLocation>
</comment>
<dbReference type="PANTHER" id="PTHR35864:SF1">
    <property type="entry name" value="ZINC METALLOPROTEASE YWHC-RELATED"/>
    <property type="match status" value="1"/>
</dbReference>
<feature type="transmembrane region" description="Helical" evidence="5">
    <location>
        <begin position="72"/>
        <end position="96"/>
    </location>
</feature>
<dbReference type="GO" id="GO:0006508">
    <property type="term" value="P:proteolysis"/>
    <property type="evidence" value="ECO:0007669"/>
    <property type="project" value="UniProtKB-KW"/>
</dbReference>
<dbReference type="PANTHER" id="PTHR35864">
    <property type="entry name" value="ZINC METALLOPROTEASE MJ0611-RELATED"/>
    <property type="match status" value="1"/>
</dbReference>
<dbReference type="Proteomes" id="UP000544742">
    <property type="component" value="Unassembled WGS sequence"/>
</dbReference>
<dbReference type="Pfam" id="PF02163">
    <property type="entry name" value="Peptidase_M50"/>
    <property type="match status" value="1"/>
</dbReference>
<protein>
    <submittedName>
        <fullName evidence="7">Site-2 protease family protein</fullName>
    </submittedName>
</protein>
<feature type="transmembrane region" description="Helical" evidence="5">
    <location>
        <begin position="12"/>
        <end position="32"/>
    </location>
</feature>
<gene>
    <name evidence="7" type="ORF">GX426_00170</name>
</gene>
<dbReference type="GO" id="GO:0008233">
    <property type="term" value="F:peptidase activity"/>
    <property type="evidence" value="ECO:0007669"/>
    <property type="project" value="UniProtKB-KW"/>
</dbReference>
<name>A0A7K4AEZ8_METSH</name>
<dbReference type="InterPro" id="IPR008915">
    <property type="entry name" value="Peptidase_M50"/>
</dbReference>
<accession>A0A7K4AEZ8</accession>
<dbReference type="AlphaFoldDB" id="A0A7K4AEZ8"/>
<evidence type="ECO:0000256" key="5">
    <source>
        <dbReference type="SAM" id="Phobius"/>
    </source>
</evidence>
<feature type="transmembrane region" description="Helical" evidence="5">
    <location>
        <begin position="134"/>
        <end position="158"/>
    </location>
</feature>
<sequence length="222" mass="23785">MLGISVTELRDLVISLIALVIAFSVLFGGAVLDMNMIIVSTLGVASGFLLHELAHKFTAQHFGYLAEYRANLLGLGLAVASAFAGLLIAAPGAVMISRSRPPVQTYIPDSIYGSTVPDPFHQEELASQLKREMLLISLAGPMTNIVLAAFFFILGMSGLADGEVWAQAITFALFINLILAAFNMLPFGPLDGKKIFDGDRRVWALIGLPVILIALPIYLGII</sequence>
<comment type="caution">
    <text evidence="7">The sequence shown here is derived from an EMBL/GenBank/DDBJ whole genome shotgun (WGS) entry which is preliminary data.</text>
</comment>
<reference evidence="7 8" key="1">
    <citation type="journal article" date="2020" name="Biotechnol. Biofuels">
        <title>New insights from the biogas microbiome by comprehensive genome-resolved metagenomics of nearly 1600 species originating from multiple anaerobic digesters.</title>
        <authorList>
            <person name="Campanaro S."/>
            <person name="Treu L."/>
            <person name="Rodriguez-R L.M."/>
            <person name="Kovalovszki A."/>
            <person name="Ziels R.M."/>
            <person name="Maus I."/>
            <person name="Zhu X."/>
            <person name="Kougias P.G."/>
            <person name="Basile A."/>
            <person name="Luo G."/>
            <person name="Schluter A."/>
            <person name="Konstantinidis K.T."/>
            <person name="Angelidaki I."/>
        </authorList>
    </citation>
    <scope>NUCLEOTIDE SEQUENCE [LARGE SCALE GENOMIC DNA]</scope>
    <source>
        <strain evidence="7">AS27yjCOA_157</strain>
    </source>
</reference>
<evidence type="ECO:0000256" key="1">
    <source>
        <dbReference type="ARBA" id="ARBA00004141"/>
    </source>
</evidence>
<dbReference type="EMBL" id="JAAYUN010000001">
    <property type="protein sequence ID" value="NLJ21512.1"/>
    <property type="molecule type" value="Genomic_DNA"/>
</dbReference>
<feature type="transmembrane region" description="Helical" evidence="5">
    <location>
        <begin position="164"/>
        <end position="182"/>
    </location>
</feature>
<feature type="transmembrane region" description="Helical" evidence="5">
    <location>
        <begin position="202"/>
        <end position="221"/>
    </location>
</feature>
<evidence type="ECO:0000256" key="2">
    <source>
        <dbReference type="ARBA" id="ARBA00022692"/>
    </source>
</evidence>
<keyword evidence="3 5" id="KW-1133">Transmembrane helix</keyword>